<organism evidence="2 3">
    <name type="scientific">Algisphaera agarilytica</name>
    <dbReference type="NCBI Taxonomy" id="1385975"/>
    <lineage>
        <taxon>Bacteria</taxon>
        <taxon>Pseudomonadati</taxon>
        <taxon>Planctomycetota</taxon>
        <taxon>Phycisphaerae</taxon>
        <taxon>Phycisphaerales</taxon>
        <taxon>Phycisphaeraceae</taxon>
        <taxon>Algisphaera</taxon>
    </lineage>
</organism>
<keyword evidence="3" id="KW-1185">Reference proteome</keyword>
<feature type="domain" description="PTS EIIA type-2" evidence="1">
    <location>
        <begin position="10"/>
        <end position="154"/>
    </location>
</feature>
<dbReference type="EMBL" id="JACHGY010000001">
    <property type="protein sequence ID" value="MBB6430886.1"/>
    <property type="molecule type" value="Genomic_DNA"/>
</dbReference>
<gene>
    <name evidence="2" type="ORF">HNQ40_002692</name>
</gene>
<reference evidence="2 3" key="1">
    <citation type="submission" date="2020-08" db="EMBL/GenBank/DDBJ databases">
        <title>Genomic Encyclopedia of Type Strains, Phase IV (KMG-IV): sequencing the most valuable type-strain genomes for metagenomic binning, comparative biology and taxonomic classification.</title>
        <authorList>
            <person name="Goeker M."/>
        </authorList>
    </citation>
    <scope>NUCLEOTIDE SEQUENCE [LARGE SCALE GENOMIC DNA]</scope>
    <source>
        <strain evidence="2 3">DSM 103725</strain>
    </source>
</reference>
<dbReference type="GO" id="GO:0016740">
    <property type="term" value="F:transferase activity"/>
    <property type="evidence" value="ECO:0007669"/>
    <property type="project" value="UniProtKB-KW"/>
</dbReference>
<dbReference type="PROSITE" id="PS51094">
    <property type="entry name" value="PTS_EIIA_TYPE_2"/>
    <property type="match status" value="1"/>
</dbReference>
<dbReference type="PANTHER" id="PTHR47738">
    <property type="entry name" value="PTS SYSTEM FRUCTOSE-LIKE EIIA COMPONENT-RELATED"/>
    <property type="match status" value="1"/>
</dbReference>
<protein>
    <submittedName>
        <fullName evidence="2">Fructose-specific phosphotransferase system IIA component</fullName>
    </submittedName>
</protein>
<dbReference type="Pfam" id="PF00359">
    <property type="entry name" value="PTS_EIIA_2"/>
    <property type="match status" value="1"/>
</dbReference>
<dbReference type="InterPro" id="IPR051541">
    <property type="entry name" value="PTS_SugarTrans_NitroReg"/>
</dbReference>
<dbReference type="InterPro" id="IPR002178">
    <property type="entry name" value="PTS_EIIA_type-2_dom"/>
</dbReference>
<accession>A0A7X0H7W5</accession>
<evidence type="ECO:0000313" key="2">
    <source>
        <dbReference type="EMBL" id="MBB6430886.1"/>
    </source>
</evidence>
<dbReference type="GO" id="GO:0030295">
    <property type="term" value="F:protein kinase activator activity"/>
    <property type="evidence" value="ECO:0007669"/>
    <property type="project" value="TreeGrafter"/>
</dbReference>
<dbReference type="CDD" id="cd00211">
    <property type="entry name" value="PTS_IIA_fru"/>
    <property type="match status" value="1"/>
</dbReference>
<dbReference type="Proteomes" id="UP000541810">
    <property type="component" value="Unassembled WGS sequence"/>
</dbReference>
<evidence type="ECO:0000313" key="3">
    <source>
        <dbReference type="Proteomes" id="UP000541810"/>
    </source>
</evidence>
<proteinExistence type="predicted"/>
<dbReference type="InterPro" id="IPR016152">
    <property type="entry name" value="PTrfase/Anion_transptr"/>
</dbReference>
<keyword evidence="2" id="KW-0808">Transferase</keyword>
<dbReference type="AlphaFoldDB" id="A0A7X0H7W5"/>
<evidence type="ECO:0000259" key="1">
    <source>
        <dbReference type="PROSITE" id="PS51094"/>
    </source>
</evidence>
<dbReference type="SUPFAM" id="SSF55804">
    <property type="entry name" value="Phoshotransferase/anion transport protein"/>
    <property type="match status" value="1"/>
</dbReference>
<dbReference type="PROSITE" id="PS00372">
    <property type="entry name" value="PTS_EIIA_TYPE_2_HIS"/>
    <property type="match status" value="1"/>
</dbReference>
<comment type="caution">
    <text evidence="2">The sequence shown here is derived from an EMBL/GenBank/DDBJ whole genome shotgun (WGS) entry which is preliminary data.</text>
</comment>
<sequence>MACLPMLLTDILQPDCVMVPLVADDKQSAIFQLADLLVEKTDIEDAQALKDAIWQRETVRTTGIGGGVAVPHGKTEGVPSLHMAIGRTAQPLEFGAIDRNPVELIILLASPPDQTGPHIEALSRISRMLIDADARDKMKSLETPEEVYAMIKEVESSVA</sequence>
<name>A0A7X0H7W5_9BACT</name>
<dbReference type="PANTHER" id="PTHR47738:SF1">
    <property type="entry name" value="NITROGEN REGULATORY PROTEIN"/>
    <property type="match status" value="1"/>
</dbReference>
<dbReference type="Gene3D" id="3.40.930.10">
    <property type="entry name" value="Mannitol-specific EII, Chain A"/>
    <property type="match status" value="1"/>
</dbReference>